<dbReference type="PANTHER" id="PTHR22916:SF3">
    <property type="entry name" value="UDP-GLCNAC:BETAGAL BETA-1,3-N-ACETYLGLUCOSAMINYLTRANSFERASE-LIKE PROTEIN 1"/>
    <property type="match status" value="1"/>
</dbReference>
<evidence type="ECO:0000259" key="1">
    <source>
        <dbReference type="Pfam" id="PF00535"/>
    </source>
</evidence>
<dbReference type="Pfam" id="PF00535">
    <property type="entry name" value="Glycos_transf_2"/>
    <property type="match status" value="1"/>
</dbReference>
<dbReference type="GO" id="GO:0016758">
    <property type="term" value="F:hexosyltransferase activity"/>
    <property type="evidence" value="ECO:0007669"/>
    <property type="project" value="UniProtKB-ARBA"/>
</dbReference>
<accession>K6X3I7</accession>
<evidence type="ECO:0000313" key="2">
    <source>
        <dbReference type="EMBL" id="GAC15209.1"/>
    </source>
</evidence>
<keyword evidence="2" id="KW-0808">Transferase</keyword>
<protein>
    <submittedName>
        <fullName evidence="2">Amylovoran biosynthesis glycosyltransferase AmsB</fullName>
    </submittedName>
</protein>
<dbReference type="Gene3D" id="3.90.550.10">
    <property type="entry name" value="Spore Coat Polysaccharide Biosynthesis Protein SpsA, Chain A"/>
    <property type="match status" value="1"/>
</dbReference>
<dbReference type="SUPFAM" id="SSF53448">
    <property type="entry name" value="Nucleotide-diphospho-sugar transferases"/>
    <property type="match status" value="1"/>
</dbReference>
<proteinExistence type="predicted"/>
<gene>
    <name evidence="2" type="primary">amsB</name>
    <name evidence="2" type="ORF">GLIP_2584</name>
</gene>
<dbReference type="STRING" id="1127673.GLIP_2584"/>
<name>K6X3I7_9ALTE</name>
<dbReference type="EMBL" id="BAEN01000049">
    <property type="protein sequence ID" value="GAC15209.1"/>
    <property type="molecule type" value="Genomic_DNA"/>
</dbReference>
<dbReference type="AlphaFoldDB" id="K6X3I7"/>
<organism evidence="2 3">
    <name type="scientific">Aliiglaciecola lipolytica E3</name>
    <dbReference type="NCBI Taxonomy" id="1127673"/>
    <lineage>
        <taxon>Bacteria</taxon>
        <taxon>Pseudomonadati</taxon>
        <taxon>Pseudomonadota</taxon>
        <taxon>Gammaproteobacteria</taxon>
        <taxon>Alteromonadales</taxon>
        <taxon>Alteromonadaceae</taxon>
        <taxon>Aliiglaciecola</taxon>
    </lineage>
</organism>
<dbReference type="PANTHER" id="PTHR22916">
    <property type="entry name" value="GLYCOSYLTRANSFERASE"/>
    <property type="match status" value="1"/>
</dbReference>
<dbReference type="InterPro" id="IPR029044">
    <property type="entry name" value="Nucleotide-diphossugar_trans"/>
</dbReference>
<sequence>MPLQQNNSPIFSIVIPVFNRSESLFRALNSVMQQSLQAFEVLVVDDGSNADFADKIRIVVEGFQDSRVHLLRHDVNKNGAAARNTGINAAKGKYICFLDSDDVWLPSKLAKTVNCIDANAPTKTFLIHHQYQNKLNTVLSSPIPLKAKHTSESVTHYSFVTNQAGGIQSSTICVPTALAKEIQFNETLKGHQDWDFVFRLAEKTNAFWFIEEPLTIRYCDSNDSVANSLDWQYSLWFYGQLSRCFDYPSAYNYFQRVILKRAKFTTSYTRLFCNSLYFRLLIRRPVDVIRFTSVFIKSANQYQKRLQGLFNKLAELDASHILIWGANDYAKSIILRKNKRFSVLKVIDSKASKSNNQFLGVNLSAIQSINSKDIDKVQAIVLATDRHAASMTSELTEHFSAAEHKVIPF</sequence>
<dbReference type="eggNOG" id="COG1216">
    <property type="taxonomic scope" value="Bacteria"/>
</dbReference>
<feature type="domain" description="Glycosyltransferase 2-like" evidence="1">
    <location>
        <begin position="12"/>
        <end position="121"/>
    </location>
</feature>
<dbReference type="InterPro" id="IPR001173">
    <property type="entry name" value="Glyco_trans_2-like"/>
</dbReference>
<evidence type="ECO:0000313" key="3">
    <source>
        <dbReference type="Proteomes" id="UP000006334"/>
    </source>
</evidence>
<comment type="caution">
    <text evidence="2">The sequence shown here is derived from an EMBL/GenBank/DDBJ whole genome shotgun (WGS) entry which is preliminary data.</text>
</comment>
<reference evidence="2 3" key="1">
    <citation type="journal article" date="2017" name="Antonie Van Leeuwenhoek">
        <title>Rhizobium rhizosphaerae sp. nov., a novel species isolated from rice rhizosphere.</title>
        <authorList>
            <person name="Zhao J.J."/>
            <person name="Zhang J."/>
            <person name="Zhang R.J."/>
            <person name="Zhang C.W."/>
            <person name="Yin H.Q."/>
            <person name="Zhang X.X."/>
        </authorList>
    </citation>
    <scope>NUCLEOTIDE SEQUENCE [LARGE SCALE GENOMIC DNA]</scope>
    <source>
        <strain evidence="2 3">E3</strain>
    </source>
</reference>
<keyword evidence="3" id="KW-1185">Reference proteome</keyword>
<dbReference type="Proteomes" id="UP000006334">
    <property type="component" value="Unassembled WGS sequence"/>
</dbReference>
<dbReference type="CDD" id="cd00761">
    <property type="entry name" value="Glyco_tranf_GTA_type"/>
    <property type="match status" value="1"/>
</dbReference>